<reference evidence="2 3" key="1">
    <citation type="submission" date="2018-05" db="EMBL/GenBank/DDBJ databases">
        <title>Genome comparison of Eubacterium sp.</title>
        <authorList>
            <person name="Feng Y."/>
            <person name="Sanchez-Andrea I."/>
            <person name="Stams A.J.M."/>
            <person name="De Vos W.M."/>
        </authorList>
    </citation>
    <scope>NUCLEOTIDE SEQUENCE [LARGE SCALE GENOMIC DNA]</scope>
    <source>
        <strain evidence="2 3">YI</strain>
    </source>
</reference>
<dbReference type="AlphaFoldDB" id="A0A4P9CD89"/>
<accession>A0A4P9CD89</accession>
<dbReference type="EMBL" id="CP029487">
    <property type="protein sequence ID" value="QCT72851.1"/>
    <property type="molecule type" value="Genomic_DNA"/>
</dbReference>
<dbReference type="SUPFAM" id="SSF88713">
    <property type="entry name" value="Glycoside hydrolase/deacetylase"/>
    <property type="match status" value="1"/>
</dbReference>
<dbReference type="GO" id="GO:0005975">
    <property type="term" value="P:carbohydrate metabolic process"/>
    <property type="evidence" value="ECO:0007669"/>
    <property type="project" value="InterPro"/>
</dbReference>
<name>A0A4P9CD89_EUBML</name>
<dbReference type="CDD" id="cd10944">
    <property type="entry name" value="CE4_SmPgdA_like"/>
    <property type="match status" value="1"/>
</dbReference>
<feature type="domain" description="NodB homology" evidence="1">
    <location>
        <begin position="112"/>
        <end position="297"/>
    </location>
</feature>
<dbReference type="KEGG" id="emt:CPZ25_016485"/>
<evidence type="ECO:0000313" key="3">
    <source>
        <dbReference type="Proteomes" id="UP000218387"/>
    </source>
</evidence>
<dbReference type="InterPro" id="IPR011330">
    <property type="entry name" value="Glyco_hydro/deAcase_b/a-brl"/>
</dbReference>
<dbReference type="PANTHER" id="PTHR10587">
    <property type="entry name" value="GLYCOSYL TRANSFERASE-RELATED"/>
    <property type="match status" value="1"/>
</dbReference>
<organism evidence="2 3">
    <name type="scientific">Eubacterium maltosivorans</name>
    <dbReference type="NCBI Taxonomy" id="2041044"/>
    <lineage>
        <taxon>Bacteria</taxon>
        <taxon>Bacillati</taxon>
        <taxon>Bacillota</taxon>
        <taxon>Clostridia</taxon>
        <taxon>Eubacteriales</taxon>
        <taxon>Eubacteriaceae</taxon>
        <taxon>Eubacterium</taxon>
    </lineage>
</organism>
<evidence type="ECO:0000259" key="1">
    <source>
        <dbReference type="PROSITE" id="PS51677"/>
    </source>
</evidence>
<keyword evidence="3" id="KW-1185">Reference proteome</keyword>
<dbReference type="PROSITE" id="PS51677">
    <property type="entry name" value="NODB"/>
    <property type="match status" value="1"/>
</dbReference>
<dbReference type="RefSeq" id="WP_096920167.1">
    <property type="nucleotide sequence ID" value="NZ_CP029487.1"/>
</dbReference>
<dbReference type="Pfam" id="PF01522">
    <property type="entry name" value="Polysacc_deac_1"/>
    <property type="match status" value="1"/>
</dbReference>
<dbReference type="Gene3D" id="3.20.20.370">
    <property type="entry name" value="Glycoside hydrolase/deacetylase"/>
    <property type="match status" value="1"/>
</dbReference>
<gene>
    <name evidence="2" type="ORF">CPZ25_016485</name>
</gene>
<protein>
    <submittedName>
        <fullName evidence="2">Polysaccharide deacetylase</fullName>
    </submittedName>
</protein>
<proteinExistence type="predicted"/>
<dbReference type="Proteomes" id="UP000218387">
    <property type="component" value="Chromosome"/>
</dbReference>
<sequence>MRKGRYYRSKRKIHLKPRFFIVLAAVLLVCLVVSSMVIGRHNIEKGAAAQEQIAGKMAEVSSSFQVPAAAGVLQMAVNEQKKAGGPRVDAELRAKMDEVKAKLAAGDTADLKVVFFSFDDGPSEHTGEILDMLKKYNIKATFFTNGREGPAMEEAYRRIVKEGHTLANHTWSHQYSLYNNPDAFYADVEKLDAYQKQVTGLKQTSHLFRFPGGSANANATCTRGIVNRGYNYVDWNVVCGDGTSNSLSVDQLTKNFIDGVHGHNVSTVLCHAEQKENTRKALDKTFKTLLKEGYTFLPMEYDMELPRQL</sequence>
<dbReference type="InterPro" id="IPR002509">
    <property type="entry name" value="NODB_dom"/>
</dbReference>
<dbReference type="InterPro" id="IPR050248">
    <property type="entry name" value="Polysacc_deacetylase_ArnD"/>
</dbReference>
<dbReference type="PANTHER" id="PTHR10587:SF125">
    <property type="entry name" value="POLYSACCHARIDE DEACETYLASE YHEN-RELATED"/>
    <property type="match status" value="1"/>
</dbReference>
<evidence type="ECO:0000313" key="2">
    <source>
        <dbReference type="EMBL" id="QCT72851.1"/>
    </source>
</evidence>
<dbReference type="GO" id="GO:0016810">
    <property type="term" value="F:hydrolase activity, acting on carbon-nitrogen (but not peptide) bonds"/>
    <property type="evidence" value="ECO:0007669"/>
    <property type="project" value="InterPro"/>
</dbReference>